<keyword evidence="7" id="KW-0963">Cytoplasm</keyword>
<reference evidence="9 10" key="1">
    <citation type="submission" date="2018-09" db="EMBL/GenBank/DDBJ databases">
        <title>Murine metabolic-syndrome-specific gut microbial biobank.</title>
        <authorList>
            <person name="Liu C."/>
        </authorList>
    </citation>
    <scope>NUCLEOTIDE SEQUENCE [LARGE SCALE GENOMIC DNA]</scope>
    <source>
        <strain evidence="9 10">0.1xD8-82</strain>
    </source>
</reference>
<comment type="cofactor">
    <cofactor evidence="1 7">
        <name>Mg(2+)</name>
        <dbReference type="ChEBI" id="CHEBI:18420"/>
    </cofactor>
</comment>
<keyword evidence="3 7" id="KW-0479">Metal-binding</keyword>
<feature type="binding site" evidence="7">
    <location>
        <position position="12"/>
    </location>
    <ligand>
        <name>diphosphate</name>
        <dbReference type="ChEBI" id="CHEBI:33019"/>
    </ligand>
</feature>
<evidence type="ECO:0000256" key="3">
    <source>
        <dbReference type="ARBA" id="ARBA00022723"/>
    </source>
</evidence>
<dbReference type="PROSITE" id="PS00070">
    <property type="entry name" value="ALDEHYDE_DEHYDR_CYS"/>
    <property type="match status" value="1"/>
</dbReference>
<dbReference type="UniPathway" id="UPA00109">
    <property type="reaction ID" value="UER00182"/>
</dbReference>
<dbReference type="EC" id="2.7.1.90" evidence="7"/>
<comment type="pathway">
    <text evidence="7">Carbohydrate degradation; glycolysis; D-glyceraldehyde 3-phosphate and glycerone phosphate from D-glucose: step 3/4.</text>
</comment>
<feature type="site" description="Important for catalytic activity and substrate specificity; stabilizes the transition state when the phosphoryl donor is PPi; prevents ATP from binding by mimicking the alpha-phosphate group of ATP" evidence="7">
    <location>
        <position position="114"/>
    </location>
</feature>
<dbReference type="InterPro" id="IPR000023">
    <property type="entry name" value="Phosphofructokinase_dom"/>
</dbReference>
<feature type="site" description="Important for catalytic activity; stabilizes the transition state when the phosphoryl donor is PPi" evidence="7">
    <location>
        <position position="140"/>
    </location>
</feature>
<dbReference type="InterPro" id="IPR050929">
    <property type="entry name" value="PFKA"/>
</dbReference>
<dbReference type="PIRSF" id="PIRSF036483">
    <property type="entry name" value="PFK_XF0274"/>
    <property type="match status" value="1"/>
</dbReference>
<protein>
    <recommendedName>
        <fullName evidence="7">Pyrophosphate--fructose 6-phosphate 1-phosphotransferase</fullName>
        <ecNumber evidence="7">2.7.1.90</ecNumber>
    </recommendedName>
    <alternativeName>
        <fullName evidence="7">6-phosphofructokinase, pyrophosphate dependent</fullName>
    </alternativeName>
    <alternativeName>
        <fullName evidence="7">PPi-dependent phosphofructokinase</fullName>
        <shortName evidence="7">PPi-PFK</shortName>
    </alternativeName>
    <alternativeName>
        <fullName evidence="7">Pyrophosphate-dependent 6-phosphofructose-1-kinase</fullName>
    </alternativeName>
</protein>
<proteinExistence type="inferred from homology"/>
<organism evidence="9 10">
    <name type="scientific">Parablautia intestinalis</name>
    <dbReference type="NCBI Taxonomy" id="2320100"/>
    <lineage>
        <taxon>Bacteria</taxon>
        <taxon>Bacillati</taxon>
        <taxon>Bacillota</taxon>
        <taxon>Clostridia</taxon>
        <taxon>Lachnospirales</taxon>
        <taxon>Lachnospiraceae</taxon>
        <taxon>Parablautia</taxon>
    </lineage>
</organism>
<evidence type="ECO:0000313" key="10">
    <source>
        <dbReference type="Proteomes" id="UP000280696"/>
    </source>
</evidence>
<dbReference type="GO" id="GO:0005737">
    <property type="term" value="C:cytoplasm"/>
    <property type="evidence" value="ECO:0007669"/>
    <property type="project" value="UniProtKB-SubCell"/>
</dbReference>
<evidence type="ECO:0000256" key="6">
    <source>
        <dbReference type="ARBA" id="ARBA00023002"/>
    </source>
</evidence>
<feature type="active site" description="Proton acceptor" evidence="7">
    <location>
        <position position="143"/>
    </location>
</feature>
<evidence type="ECO:0000313" key="9">
    <source>
        <dbReference type="EMBL" id="RKI91544.1"/>
    </source>
</evidence>
<comment type="function">
    <text evidence="7">Catalyzes the phosphorylation of D-fructose 6-phosphate, the first committing step of glycolysis. Uses inorganic phosphate (PPi) as phosphoryl donor instead of ATP like common ATP-dependent phosphofructokinases (ATP-PFKs), which renders the reaction reversible, and can thus function both in glycolysis and gluconeogenesis. Consistently, PPi-PFK can replace the enzymes of both the forward (ATP-PFK) and reverse (fructose-bisphosphatase (FBPase)) reactions.</text>
</comment>
<name>A0A3A9AKP1_9FIRM</name>
<dbReference type="RefSeq" id="WP_120469220.1">
    <property type="nucleotide sequence ID" value="NZ_CATAJS010000017.1"/>
</dbReference>
<evidence type="ECO:0000256" key="5">
    <source>
        <dbReference type="ARBA" id="ARBA00022842"/>
    </source>
</evidence>
<evidence type="ECO:0000256" key="1">
    <source>
        <dbReference type="ARBA" id="ARBA00001946"/>
    </source>
</evidence>
<dbReference type="OrthoDB" id="9802503at2"/>
<feature type="binding site" evidence="7">
    <location>
        <begin position="141"/>
        <end position="143"/>
    </location>
    <ligand>
        <name>substrate</name>
    </ligand>
</feature>
<keyword evidence="5 7" id="KW-0460">Magnesium</keyword>
<dbReference type="GO" id="GO:0003872">
    <property type="term" value="F:6-phosphofructokinase activity"/>
    <property type="evidence" value="ECO:0007669"/>
    <property type="project" value="UniProtKB-UniRule"/>
</dbReference>
<keyword evidence="2 7" id="KW-0808">Transferase</keyword>
<dbReference type="GO" id="GO:0016491">
    <property type="term" value="F:oxidoreductase activity"/>
    <property type="evidence" value="ECO:0007669"/>
    <property type="project" value="UniProtKB-KW"/>
</dbReference>
<gene>
    <name evidence="7" type="primary">pfp</name>
    <name evidence="9" type="ORF">D7V94_09725</name>
</gene>
<keyword evidence="4 7" id="KW-0418">Kinase</keyword>
<dbReference type="Pfam" id="PF00365">
    <property type="entry name" value="PFK"/>
    <property type="match status" value="1"/>
</dbReference>
<sequence length="409" mass="44087">MKGNIVVGQSGGPTAVINSSVAGVYAAAKKLGVKNVYGMVHGIEGFLEDKLIELEDYLDAPVGIELLKRTPSAFLGSCRFKMPKIEGHEDVYEKVFEIMEKHDIECLFYAGGNDSMDTVKMLSDYAAAHGKTQRFMGVPKTIDNDLPVTDHCPGYGSAAKYIATSLKEIIRDNESFGAKKPTICIVEIMGRNAGWLTAAAALAKGEDCSGADAIYLPEKVFDMDAFMEKVKHLAATKSSVVIAVSEGIHIADGRYVCELANENVAVDAFGHKQMSGTAAYLAQLIAAETGLKTRAVEFSTLQRAATHLASLTDINEAFQVGHDAVVAANEGKTGMMITLDRNGDDPYQCGTSAYDIHAIANVERPVPAEWITEDGCGLNEGYEKYARPLIMGELLPIFVNGVPQHLVRK</sequence>
<dbReference type="Proteomes" id="UP000280696">
    <property type="component" value="Unassembled WGS sequence"/>
</dbReference>
<keyword evidence="10" id="KW-1185">Reference proteome</keyword>
<evidence type="ECO:0000256" key="7">
    <source>
        <dbReference type="HAMAP-Rule" id="MF_01978"/>
    </source>
</evidence>
<dbReference type="InterPro" id="IPR035966">
    <property type="entry name" value="PKF_sf"/>
</dbReference>
<feature type="binding site" evidence="7">
    <location>
        <position position="113"/>
    </location>
    <ligand>
        <name>Mg(2+)</name>
        <dbReference type="ChEBI" id="CHEBI:18420"/>
        <note>catalytic</note>
    </ligand>
</feature>
<dbReference type="GO" id="GO:0006002">
    <property type="term" value="P:fructose 6-phosphate metabolic process"/>
    <property type="evidence" value="ECO:0007669"/>
    <property type="project" value="InterPro"/>
</dbReference>
<dbReference type="HAMAP" id="MF_01978">
    <property type="entry name" value="Phosphofructokinase_II_B2"/>
    <property type="match status" value="1"/>
</dbReference>
<keyword evidence="7" id="KW-0324">Glycolysis</keyword>
<comment type="caution">
    <text evidence="9">The sequence shown here is derived from an EMBL/GenBank/DDBJ whole genome shotgun (WGS) entry which is preliminary data.</text>
</comment>
<comment type="caution">
    <text evidence="7">Lacks conserved residue(s) required for the propagation of feature annotation.</text>
</comment>
<dbReference type="PRINTS" id="PR00476">
    <property type="entry name" value="PHFRCTKINASE"/>
</dbReference>
<dbReference type="InterPro" id="IPR022953">
    <property type="entry name" value="ATP_PFK"/>
</dbReference>
<dbReference type="EMBL" id="RAYQ01000009">
    <property type="protein sequence ID" value="RKI91544.1"/>
    <property type="molecule type" value="Genomic_DNA"/>
</dbReference>
<comment type="activity regulation">
    <text evidence="7">Non-allosteric.</text>
</comment>
<accession>A0A3A9AKP1</accession>
<dbReference type="Gene3D" id="3.40.50.460">
    <property type="entry name" value="Phosphofructokinase domain"/>
    <property type="match status" value="1"/>
</dbReference>
<dbReference type="Gene3D" id="3.40.50.450">
    <property type="match status" value="1"/>
</dbReference>
<dbReference type="GO" id="GO:0046872">
    <property type="term" value="F:metal ion binding"/>
    <property type="evidence" value="ECO:0007669"/>
    <property type="project" value="UniProtKB-KW"/>
</dbReference>
<comment type="subunit">
    <text evidence="7">Homodimer.</text>
</comment>
<dbReference type="SUPFAM" id="SSF53784">
    <property type="entry name" value="Phosphofructokinase"/>
    <property type="match status" value="1"/>
</dbReference>
<dbReference type="GO" id="GO:0047334">
    <property type="term" value="F:diphosphate-fructose-6-phosphate 1-phosphotransferase activity"/>
    <property type="evidence" value="ECO:0007669"/>
    <property type="project" value="UniProtKB-EC"/>
</dbReference>
<keyword evidence="6" id="KW-0560">Oxidoreductase</keyword>
<comment type="catalytic activity">
    <reaction evidence="7">
        <text>beta-D-fructose 6-phosphate + diphosphate = beta-D-fructose 1,6-bisphosphate + phosphate + H(+)</text>
        <dbReference type="Rhea" id="RHEA:13613"/>
        <dbReference type="ChEBI" id="CHEBI:15378"/>
        <dbReference type="ChEBI" id="CHEBI:32966"/>
        <dbReference type="ChEBI" id="CHEBI:33019"/>
        <dbReference type="ChEBI" id="CHEBI:43474"/>
        <dbReference type="ChEBI" id="CHEBI:57634"/>
        <dbReference type="EC" id="2.7.1.90"/>
    </reaction>
</comment>
<comment type="subcellular location">
    <subcellularLocation>
        <location evidence="7">Cytoplasm</location>
    </subcellularLocation>
</comment>
<evidence type="ECO:0000256" key="2">
    <source>
        <dbReference type="ARBA" id="ARBA00022679"/>
    </source>
</evidence>
<comment type="similarity">
    <text evidence="7">Belongs to the phosphofructokinase type A (PFKA) family. PPi-dependent PFK group II subfamily. Clade 'B2' sub-subfamily.</text>
</comment>
<evidence type="ECO:0000259" key="8">
    <source>
        <dbReference type="Pfam" id="PF00365"/>
    </source>
</evidence>
<evidence type="ECO:0000256" key="4">
    <source>
        <dbReference type="ARBA" id="ARBA00022777"/>
    </source>
</evidence>
<dbReference type="AlphaFoldDB" id="A0A3A9AKP1"/>
<dbReference type="InterPro" id="IPR016160">
    <property type="entry name" value="Ald_DH_CS_CYS"/>
</dbReference>
<dbReference type="InterPro" id="IPR011404">
    <property type="entry name" value="PPi-PFK"/>
</dbReference>
<feature type="domain" description="Phosphofructokinase" evidence="8">
    <location>
        <begin position="4"/>
        <end position="303"/>
    </location>
</feature>
<dbReference type="NCBIfam" id="NF010675">
    <property type="entry name" value="PRK14072.1"/>
    <property type="match status" value="1"/>
</dbReference>
<feature type="binding site" evidence="7">
    <location>
        <position position="246"/>
    </location>
    <ligand>
        <name>substrate</name>
    </ligand>
</feature>
<feature type="binding site" evidence="7">
    <location>
        <begin position="189"/>
        <end position="191"/>
    </location>
    <ligand>
        <name>substrate</name>
    </ligand>
</feature>
<dbReference type="PANTHER" id="PTHR45770">
    <property type="entry name" value="ATP-DEPENDENT 6-PHOSPHOFRUCTOKINASE 1"/>
    <property type="match status" value="1"/>
</dbReference>